<protein>
    <submittedName>
        <fullName evidence="4">Maleylpyruvate isomerase family mycothiol-dependent enzyme</fullName>
    </submittedName>
</protein>
<accession>A0A4U0NMR1</accession>
<reference evidence="4 5" key="1">
    <citation type="submission" date="2019-04" db="EMBL/GenBank/DDBJ databases">
        <title>Streptomyces piniterrae sp. nov., a heliquinomycin-producing actinomycete isolated from rhizosphere soil of Pinus yunnanensis.</title>
        <authorList>
            <person name="Zhuang X."/>
            <person name="Zhao J."/>
        </authorList>
    </citation>
    <scope>NUCLEOTIDE SEQUENCE [LARGE SCALE GENOMIC DNA]</scope>
    <source>
        <strain evidence="5">jys28</strain>
    </source>
</reference>
<evidence type="ECO:0000259" key="2">
    <source>
        <dbReference type="Pfam" id="PF07398"/>
    </source>
</evidence>
<dbReference type="GO" id="GO:0016853">
    <property type="term" value="F:isomerase activity"/>
    <property type="evidence" value="ECO:0007669"/>
    <property type="project" value="UniProtKB-KW"/>
</dbReference>
<dbReference type="OrthoDB" id="3671213at2"/>
<dbReference type="InterPro" id="IPR010872">
    <property type="entry name" value="MDMPI_C-term_domain"/>
</dbReference>
<feature type="domain" description="MDMPI C-terminal" evidence="2">
    <location>
        <begin position="178"/>
        <end position="294"/>
    </location>
</feature>
<comment type="caution">
    <text evidence="4">The sequence shown here is derived from an EMBL/GenBank/DDBJ whole genome shotgun (WGS) entry which is preliminary data.</text>
</comment>
<dbReference type="RefSeq" id="WP_136739335.1">
    <property type="nucleotide sequence ID" value="NZ_SUMB01000003.1"/>
</dbReference>
<dbReference type="Proteomes" id="UP000308697">
    <property type="component" value="Unassembled WGS sequence"/>
</dbReference>
<proteinExistence type="predicted"/>
<gene>
    <name evidence="4" type="ORF">FCH28_09520</name>
</gene>
<dbReference type="Pfam" id="PF11716">
    <property type="entry name" value="MDMPI_N"/>
    <property type="match status" value="1"/>
</dbReference>
<organism evidence="4 5">
    <name type="scientific">Streptomyces piniterrae</name>
    <dbReference type="NCBI Taxonomy" id="2571125"/>
    <lineage>
        <taxon>Bacteria</taxon>
        <taxon>Bacillati</taxon>
        <taxon>Actinomycetota</taxon>
        <taxon>Actinomycetes</taxon>
        <taxon>Kitasatosporales</taxon>
        <taxon>Streptomycetaceae</taxon>
        <taxon>Streptomyces</taxon>
    </lineage>
</organism>
<sequence length="303" mass="32239">MSGNKDGHTGEHLGEPGNEQPSDWDRAGAGPAASPPAVHRDSIAAETARIVAMIEDANLSAPVPSCPGWTLLDLVQHIGSVQRMFSVLLRRLIQEPPRSRDVDLRIPEDASGYGEWLAASAAEAAGAFAVTDPNAAMWAWGADQHARFWVRRMLFETLVHRVDAELALGRHPAIDRVLAADGVDEFLVNLPFAAFFAPKVANLRGNGETLRFRCTDTDGDWLIRLRPDGFDVTEGPGAGSGADTGTGTGADTGTALASADATVHGAAADLLLLLYGRLNRESDAFDVSGDADLLTLWFTNSAF</sequence>
<dbReference type="Pfam" id="PF07398">
    <property type="entry name" value="MDMPI_C"/>
    <property type="match status" value="1"/>
</dbReference>
<evidence type="ECO:0000259" key="3">
    <source>
        <dbReference type="Pfam" id="PF11716"/>
    </source>
</evidence>
<feature type="compositionally biased region" description="Basic and acidic residues" evidence="1">
    <location>
        <begin position="1"/>
        <end position="14"/>
    </location>
</feature>
<evidence type="ECO:0000256" key="1">
    <source>
        <dbReference type="SAM" id="MobiDB-lite"/>
    </source>
</evidence>
<dbReference type="AlphaFoldDB" id="A0A4U0NMR1"/>
<evidence type="ECO:0000313" key="4">
    <source>
        <dbReference type="EMBL" id="TJZ55570.1"/>
    </source>
</evidence>
<dbReference type="GO" id="GO:0046872">
    <property type="term" value="F:metal ion binding"/>
    <property type="evidence" value="ECO:0007669"/>
    <property type="project" value="InterPro"/>
</dbReference>
<keyword evidence="5" id="KW-1185">Reference proteome</keyword>
<feature type="region of interest" description="Disordered" evidence="1">
    <location>
        <begin position="1"/>
        <end position="39"/>
    </location>
</feature>
<dbReference type="PANTHER" id="PTHR40758:SF1">
    <property type="entry name" value="CONSERVED PROTEIN"/>
    <property type="match status" value="1"/>
</dbReference>
<dbReference type="InterPro" id="IPR034660">
    <property type="entry name" value="DinB/YfiT-like"/>
</dbReference>
<keyword evidence="4" id="KW-0413">Isomerase</keyword>
<name>A0A4U0NMR1_9ACTN</name>
<feature type="domain" description="Mycothiol-dependent maleylpyruvate isomerase metal-binding" evidence="3">
    <location>
        <begin position="43"/>
        <end position="164"/>
    </location>
</feature>
<dbReference type="InterPro" id="IPR024344">
    <property type="entry name" value="MDMPI_metal-binding"/>
</dbReference>
<evidence type="ECO:0000313" key="5">
    <source>
        <dbReference type="Proteomes" id="UP000308697"/>
    </source>
</evidence>
<feature type="compositionally biased region" description="Low complexity" evidence="1">
    <location>
        <begin position="27"/>
        <end position="37"/>
    </location>
</feature>
<dbReference type="EMBL" id="SUMB01000003">
    <property type="protein sequence ID" value="TJZ55570.1"/>
    <property type="molecule type" value="Genomic_DNA"/>
</dbReference>
<dbReference type="GO" id="GO:0005886">
    <property type="term" value="C:plasma membrane"/>
    <property type="evidence" value="ECO:0007669"/>
    <property type="project" value="TreeGrafter"/>
</dbReference>
<dbReference type="NCBIfam" id="TIGR03083">
    <property type="entry name" value="maleylpyruvate isomerase family mycothiol-dependent enzyme"/>
    <property type="match status" value="1"/>
</dbReference>
<dbReference type="SUPFAM" id="SSF109854">
    <property type="entry name" value="DinB/YfiT-like putative metalloenzymes"/>
    <property type="match status" value="1"/>
</dbReference>
<dbReference type="PANTHER" id="PTHR40758">
    <property type="entry name" value="CONSERVED PROTEIN"/>
    <property type="match status" value="1"/>
</dbReference>
<keyword evidence="4" id="KW-0670">Pyruvate</keyword>
<dbReference type="Gene3D" id="1.20.120.450">
    <property type="entry name" value="dinb family like domain"/>
    <property type="match status" value="1"/>
</dbReference>
<dbReference type="InterPro" id="IPR017517">
    <property type="entry name" value="Maleyloyr_isom"/>
</dbReference>